<evidence type="ECO:0000256" key="1">
    <source>
        <dbReference type="SAM" id="MobiDB-lite"/>
    </source>
</evidence>
<dbReference type="EMBL" id="JAWDGP010006596">
    <property type="protein sequence ID" value="KAK3738499.1"/>
    <property type="molecule type" value="Genomic_DNA"/>
</dbReference>
<protein>
    <submittedName>
        <fullName evidence="2">Uncharacterized protein</fullName>
    </submittedName>
</protein>
<reference evidence="2" key="1">
    <citation type="journal article" date="2023" name="G3 (Bethesda)">
        <title>A reference genome for the long-term kleptoplast-retaining sea slug Elysia crispata morphotype clarki.</title>
        <authorList>
            <person name="Eastman K.E."/>
            <person name="Pendleton A.L."/>
            <person name="Shaikh M.A."/>
            <person name="Suttiyut T."/>
            <person name="Ogas R."/>
            <person name="Tomko P."/>
            <person name="Gavelis G."/>
            <person name="Widhalm J.R."/>
            <person name="Wisecaver J.H."/>
        </authorList>
    </citation>
    <scope>NUCLEOTIDE SEQUENCE</scope>
    <source>
        <strain evidence="2">ECLA1</strain>
    </source>
</reference>
<proteinExistence type="predicted"/>
<gene>
    <name evidence="2" type="ORF">RRG08_034788</name>
</gene>
<comment type="caution">
    <text evidence="2">The sequence shown here is derived from an EMBL/GenBank/DDBJ whole genome shotgun (WGS) entry which is preliminary data.</text>
</comment>
<name>A0AAE1CVR9_9GAST</name>
<keyword evidence="3" id="KW-1185">Reference proteome</keyword>
<feature type="region of interest" description="Disordered" evidence="1">
    <location>
        <begin position="155"/>
        <end position="193"/>
    </location>
</feature>
<dbReference type="Proteomes" id="UP001283361">
    <property type="component" value="Unassembled WGS sequence"/>
</dbReference>
<sequence length="260" mass="28601">MPVEMELLCPGFPALLSESQEKCFGVLMKHLDLHLGAVRCVHCGLASDLTVPSPDIASAIMALATEQGLTISHNPTGACHARQFLHPAERSETDGRIVEEGQAGSMRKKEIGKQNTFRSLYVWIFKITSIDITFMGHYRLARPFSSSLQRLSSHLEPGNICSGDSGDLRRRTESPRAKDTDSSTRRGEKGMTGGLVGANNHADTCMHTHTQKGGATPSLPQYRSRTSWRHGSVHKRLNAKLQIRLNNTRKYAPWNTAVGA</sequence>
<feature type="compositionally biased region" description="Basic and acidic residues" evidence="1">
    <location>
        <begin position="166"/>
        <end position="189"/>
    </location>
</feature>
<organism evidence="2 3">
    <name type="scientific">Elysia crispata</name>
    <name type="common">lettuce slug</name>
    <dbReference type="NCBI Taxonomy" id="231223"/>
    <lineage>
        <taxon>Eukaryota</taxon>
        <taxon>Metazoa</taxon>
        <taxon>Spiralia</taxon>
        <taxon>Lophotrochozoa</taxon>
        <taxon>Mollusca</taxon>
        <taxon>Gastropoda</taxon>
        <taxon>Heterobranchia</taxon>
        <taxon>Euthyneura</taxon>
        <taxon>Panpulmonata</taxon>
        <taxon>Sacoglossa</taxon>
        <taxon>Placobranchoidea</taxon>
        <taxon>Plakobranchidae</taxon>
        <taxon>Elysia</taxon>
    </lineage>
</organism>
<dbReference type="AlphaFoldDB" id="A0AAE1CVR9"/>
<evidence type="ECO:0000313" key="3">
    <source>
        <dbReference type="Proteomes" id="UP001283361"/>
    </source>
</evidence>
<accession>A0AAE1CVR9</accession>
<evidence type="ECO:0000313" key="2">
    <source>
        <dbReference type="EMBL" id="KAK3738499.1"/>
    </source>
</evidence>